<feature type="domain" description="Succinylglutamate desuccinylase/Aspartoacylase catalytic" evidence="7">
    <location>
        <begin position="5"/>
        <end position="206"/>
    </location>
</feature>
<comment type="similarity">
    <text evidence="2">Belongs to the AspA/AstE family. Aspartoacylase subfamily.</text>
</comment>
<dbReference type="Pfam" id="PF24827">
    <property type="entry name" value="AstE_AspA_cat"/>
    <property type="match status" value="1"/>
</dbReference>
<dbReference type="PIRSF" id="PIRSF018001">
    <property type="entry name" value="Aspartoacylase"/>
    <property type="match status" value="1"/>
</dbReference>
<evidence type="ECO:0000256" key="3">
    <source>
        <dbReference type="ARBA" id="ARBA00022723"/>
    </source>
</evidence>
<keyword evidence="9" id="KW-1185">Reference proteome</keyword>
<evidence type="ECO:0000259" key="7">
    <source>
        <dbReference type="Pfam" id="PF24827"/>
    </source>
</evidence>
<dbReference type="InterPro" id="IPR016708">
    <property type="entry name" value="Aspartoacylase"/>
</dbReference>
<protein>
    <submittedName>
        <fullName evidence="8">Aspartoacylase</fullName>
        <ecNumber evidence="8">3.5.1.15</ecNumber>
    </submittedName>
</protein>
<dbReference type="Gene3D" id="3.40.630.10">
    <property type="entry name" value="Zn peptidases"/>
    <property type="match status" value="1"/>
</dbReference>
<dbReference type="PANTHER" id="PTHR15162">
    <property type="entry name" value="ASPARTOACYLASE"/>
    <property type="match status" value="1"/>
</dbReference>
<dbReference type="NCBIfam" id="NF002601">
    <property type="entry name" value="PRK02259.1"/>
    <property type="match status" value="1"/>
</dbReference>
<keyword evidence="5" id="KW-0862">Zinc</keyword>
<sequence length="302" mass="34023">MHHTIKSVLITGGTHGNESSGVLIVEQYLKNNEAQSMCSSANIAFTLVNKAAIKANCRYIDEDLNRQFTPELLNLTTLPHQKITLPYEVSLAHKFNQQYGPKDQNSENSNTDFIIDIHNTTSNMGPTLIVLVNDSFHQQLARYVKNLMPEAIILLEDGKPYAENGYLCTVAKRSVMVEVGPQQQGKVEQKVLHQAKRLTESVLRFIDKYNKSELDNLPPVEAFRLGKEVHYPLNKHDQRVAELHKNIVNADFKALNKGEPCFSNGAGNEILWEEETTYPHFIGEAAYSHLDIAFATSTKILF</sequence>
<evidence type="ECO:0000256" key="1">
    <source>
        <dbReference type="ARBA" id="ARBA00001947"/>
    </source>
</evidence>
<evidence type="ECO:0000256" key="2">
    <source>
        <dbReference type="ARBA" id="ARBA00006173"/>
    </source>
</evidence>
<dbReference type="Gene3D" id="2.20.25.160">
    <property type="match status" value="1"/>
</dbReference>
<comment type="cofactor">
    <cofactor evidence="1">
        <name>Zn(2+)</name>
        <dbReference type="ChEBI" id="CHEBI:29105"/>
    </cofactor>
</comment>
<dbReference type="InterPro" id="IPR050178">
    <property type="entry name" value="AspA/AstE_fam"/>
</dbReference>
<dbReference type="Proteomes" id="UP001253545">
    <property type="component" value="Unassembled WGS sequence"/>
</dbReference>
<dbReference type="SUPFAM" id="SSF53187">
    <property type="entry name" value="Zn-dependent exopeptidases"/>
    <property type="match status" value="1"/>
</dbReference>
<feature type="domain" description="AstE/AspA barrel-sandwich hybrid" evidence="6">
    <location>
        <begin position="219"/>
        <end position="297"/>
    </location>
</feature>
<dbReference type="GO" id="GO:0019807">
    <property type="term" value="F:aspartoacylase activity"/>
    <property type="evidence" value="ECO:0007669"/>
    <property type="project" value="UniProtKB-EC"/>
</dbReference>
<name>A0ABU2ZM84_9ALTE</name>
<comment type="caution">
    <text evidence="8">The sequence shown here is derived from an EMBL/GenBank/DDBJ whole genome shotgun (WGS) entry which is preliminary data.</text>
</comment>
<dbReference type="InterPro" id="IPR007036">
    <property type="entry name" value="Aste_AspA_hybrid_dom"/>
</dbReference>
<evidence type="ECO:0000259" key="6">
    <source>
        <dbReference type="Pfam" id="PF04952"/>
    </source>
</evidence>
<evidence type="ECO:0000313" key="8">
    <source>
        <dbReference type="EMBL" id="MDT0593510.1"/>
    </source>
</evidence>
<dbReference type="Pfam" id="PF04952">
    <property type="entry name" value="AstE_AspA_hybrid"/>
    <property type="match status" value="1"/>
</dbReference>
<keyword evidence="3" id="KW-0479">Metal-binding</keyword>
<keyword evidence="4 8" id="KW-0378">Hydrolase</keyword>
<dbReference type="EMBL" id="JAVRHX010000001">
    <property type="protein sequence ID" value="MDT0593510.1"/>
    <property type="molecule type" value="Genomic_DNA"/>
</dbReference>
<organism evidence="8 9">
    <name type="scientific">Glaciecola petra</name>
    <dbReference type="NCBI Taxonomy" id="3075602"/>
    <lineage>
        <taxon>Bacteria</taxon>
        <taxon>Pseudomonadati</taxon>
        <taxon>Pseudomonadota</taxon>
        <taxon>Gammaproteobacteria</taxon>
        <taxon>Alteromonadales</taxon>
        <taxon>Alteromonadaceae</taxon>
        <taxon>Glaciecola</taxon>
    </lineage>
</organism>
<evidence type="ECO:0000256" key="4">
    <source>
        <dbReference type="ARBA" id="ARBA00022801"/>
    </source>
</evidence>
<evidence type="ECO:0000256" key="5">
    <source>
        <dbReference type="ARBA" id="ARBA00022833"/>
    </source>
</evidence>
<dbReference type="RefSeq" id="WP_311367021.1">
    <property type="nucleotide sequence ID" value="NZ_JAVRHX010000001.1"/>
</dbReference>
<dbReference type="PANTHER" id="PTHR15162:SF7">
    <property type="entry name" value="SUCCINYLGLUTAMATE DESUCCINYLASE"/>
    <property type="match status" value="1"/>
</dbReference>
<dbReference type="InterPro" id="IPR055438">
    <property type="entry name" value="AstE_AspA_cat"/>
</dbReference>
<gene>
    <name evidence="8" type="ORF">RM552_01465</name>
</gene>
<reference evidence="8 9" key="1">
    <citation type="submission" date="2023-09" db="EMBL/GenBank/DDBJ databases">
        <authorList>
            <person name="Rey-Velasco X."/>
        </authorList>
    </citation>
    <scope>NUCLEOTIDE SEQUENCE [LARGE SCALE GENOMIC DNA]</scope>
    <source>
        <strain evidence="8 9">P117</strain>
    </source>
</reference>
<accession>A0ABU2ZM84</accession>
<proteinExistence type="inferred from homology"/>
<dbReference type="EC" id="3.5.1.15" evidence="8"/>
<evidence type="ECO:0000313" key="9">
    <source>
        <dbReference type="Proteomes" id="UP001253545"/>
    </source>
</evidence>